<dbReference type="VEuPathDB" id="TriTrypDB:BSAL_19360"/>
<protein>
    <submittedName>
        <fullName evidence="2">Uncharacterized protein</fullName>
    </submittedName>
</protein>
<reference evidence="3" key="1">
    <citation type="submission" date="2015-09" db="EMBL/GenBank/DDBJ databases">
        <authorList>
            <consortium name="Pathogen Informatics"/>
        </authorList>
    </citation>
    <scope>NUCLEOTIDE SEQUENCE [LARGE SCALE GENOMIC DNA]</scope>
    <source>
        <strain evidence="3">Lake Konstanz</strain>
    </source>
</reference>
<evidence type="ECO:0000313" key="3">
    <source>
        <dbReference type="Proteomes" id="UP000051952"/>
    </source>
</evidence>
<feature type="region of interest" description="Disordered" evidence="1">
    <location>
        <begin position="29"/>
        <end position="51"/>
    </location>
</feature>
<proteinExistence type="predicted"/>
<gene>
    <name evidence="2" type="ORF">BSAL_19360</name>
</gene>
<feature type="region of interest" description="Disordered" evidence="1">
    <location>
        <begin position="369"/>
        <end position="426"/>
    </location>
</feature>
<keyword evidence="3" id="KW-1185">Reference proteome</keyword>
<accession>A0A0S4JC82</accession>
<sequence length="426" mass="46482">MSLTISLDIRQEEQLLASLAKARSLVPSAPPSSAFGARKQHQQHADPQPSQHSLVLGIVPEHSSSVCTSSVDRLLHRVRVILSKTRSVRLQWTLEKVDPIESTAASSPPSSTSSSYELQLTPESVSVVHQLQELLKATLGMELPRDGSDCTSPILVGQHVTNSVATKLATALEVFTDTPVKARKVQLHLNNAASGSSTLLGSVEFYDAPTNAVFRSRSAEASSSAVIPKRDIFQMDCAFEKDMKIPAEATAAAIARASAWVRARRAMASLPRTRESWEKVLAGFGQLRIRCATDPLIERMVASKFLEKTTMKVEDPTQPKILMIDNGKACRHKYKRVDAKFDVKTLTSPETLQKYPAVKETPAYSIKKKVSQNANASPNTPGPASPAVADAPPTLLAQQAQQLRMPPYQPQSLGTRKRSLQGWHEV</sequence>
<name>A0A0S4JC82_BODSA</name>
<evidence type="ECO:0000313" key="2">
    <source>
        <dbReference type="EMBL" id="CUG89115.1"/>
    </source>
</evidence>
<organism evidence="2 3">
    <name type="scientific">Bodo saltans</name>
    <name type="common">Flagellated protozoan</name>
    <dbReference type="NCBI Taxonomy" id="75058"/>
    <lineage>
        <taxon>Eukaryota</taxon>
        <taxon>Discoba</taxon>
        <taxon>Euglenozoa</taxon>
        <taxon>Kinetoplastea</taxon>
        <taxon>Metakinetoplastina</taxon>
        <taxon>Eubodonida</taxon>
        <taxon>Bodonidae</taxon>
        <taxon>Bodo</taxon>
    </lineage>
</organism>
<dbReference type="Proteomes" id="UP000051952">
    <property type="component" value="Unassembled WGS sequence"/>
</dbReference>
<dbReference type="AlphaFoldDB" id="A0A0S4JC82"/>
<feature type="compositionally biased region" description="Low complexity" evidence="1">
    <location>
        <begin position="389"/>
        <end position="406"/>
    </location>
</feature>
<dbReference type="EMBL" id="CYKH01001705">
    <property type="protein sequence ID" value="CUG89115.1"/>
    <property type="molecule type" value="Genomic_DNA"/>
</dbReference>
<evidence type="ECO:0000256" key="1">
    <source>
        <dbReference type="SAM" id="MobiDB-lite"/>
    </source>
</evidence>